<dbReference type="Pfam" id="PF05565">
    <property type="entry name" value="Sipho_Gp157"/>
    <property type="match status" value="1"/>
</dbReference>
<reference evidence="3 5" key="2">
    <citation type="submission" date="2018-06" db="EMBL/GenBank/DDBJ databases">
        <authorList>
            <consortium name="Pathogen Informatics"/>
            <person name="Doyle S."/>
        </authorList>
    </citation>
    <scope>NUCLEOTIDE SEQUENCE [LARGE SCALE GENOMIC DNA]</scope>
    <source>
        <strain evidence="3 5">NCTC11227</strain>
    </source>
</reference>
<dbReference type="KEGG" id="moi:MOVS_01220"/>
<protein>
    <submittedName>
        <fullName evidence="3">Siphovirus Gp157</fullName>
    </submittedName>
</protein>
<accession>A0A160GDI0</accession>
<proteinExistence type="predicted"/>
<dbReference type="Proteomes" id="UP000076765">
    <property type="component" value="Chromosome"/>
</dbReference>
<dbReference type="RefSeq" id="WP_063513423.1">
    <property type="nucleotide sequence ID" value="NZ_UASX01000016.1"/>
</dbReference>
<evidence type="ECO:0000313" key="4">
    <source>
        <dbReference type="Proteomes" id="UP000076765"/>
    </source>
</evidence>
<reference evidence="2 4" key="1">
    <citation type="submission" date="2015-04" db="EMBL/GenBank/DDBJ databases">
        <authorList>
            <person name="Calcutt M.J."/>
            <person name="Foecking M.F."/>
        </authorList>
    </citation>
    <scope>NUCLEOTIDE SEQUENCE [LARGE SCALE GENOMIC DNA]</scope>
    <source>
        <strain evidence="2 4">199/55</strain>
    </source>
</reference>
<evidence type="ECO:0000256" key="1">
    <source>
        <dbReference type="SAM" id="Coils"/>
    </source>
</evidence>
<evidence type="ECO:0000313" key="5">
    <source>
        <dbReference type="Proteomes" id="UP000255102"/>
    </source>
</evidence>
<keyword evidence="1" id="KW-0175">Coiled coil</keyword>
<name>A0A160GDI0_9GAMM</name>
<organism evidence="3 5">
    <name type="scientific">Moraxella ovis</name>
    <dbReference type="NCBI Taxonomy" id="29433"/>
    <lineage>
        <taxon>Bacteria</taxon>
        <taxon>Pseudomonadati</taxon>
        <taxon>Pseudomonadota</taxon>
        <taxon>Gammaproteobacteria</taxon>
        <taxon>Moraxellales</taxon>
        <taxon>Moraxellaceae</taxon>
        <taxon>Moraxella</taxon>
    </lineage>
</organism>
<dbReference type="Proteomes" id="UP000255102">
    <property type="component" value="Unassembled WGS sequence"/>
</dbReference>
<gene>
    <name evidence="2" type="ORF">MOVS_01220</name>
    <name evidence="3" type="ORF">NCTC11227_00252</name>
</gene>
<sequence>MNLYEIDTTLAVRMIELGEMLDNGETPSQEFIDECLDLQDDLENKLINCGKFIKNAQVDIDGLDGEIKRLTAKKQSLQKRTDLIKANMLSAMLNHNIDKIADPIMPIRVQTNGKASVLVDDVASLPSQFQNIKVEANKTALEQAIKAGEIIDGVRVEKGKHIRIG</sequence>
<dbReference type="InterPro" id="IPR008840">
    <property type="entry name" value="Sipho_Gp157"/>
</dbReference>
<dbReference type="EMBL" id="CP011158">
    <property type="protein sequence ID" value="ANB90839.1"/>
    <property type="molecule type" value="Genomic_DNA"/>
</dbReference>
<feature type="coiled-coil region" evidence="1">
    <location>
        <begin position="53"/>
        <end position="87"/>
    </location>
</feature>
<keyword evidence="4" id="KW-1185">Reference proteome</keyword>
<dbReference type="AlphaFoldDB" id="A0A160GDI0"/>
<evidence type="ECO:0000313" key="3">
    <source>
        <dbReference type="EMBL" id="STY86275.1"/>
    </source>
</evidence>
<dbReference type="EMBL" id="UGPW01000001">
    <property type="protein sequence ID" value="STY86275.1"/>
    <property type="molecule type" value="Genomic_DNA"/>
</dbReference>
<evidence type="ECO:0000313" key="2">
    <source>
        <dbReference type="EMBL" id="ANB90839.1"/>
    </source>
</evidence>